<dbReference type="Pfam" id="PF25872">
    <property type="entry name" value="HTH_77"/>
    <property type="match status" value="1"/>
</dbReference>
<accession>A0ABP6GQF3</accession>
<dbReference type="RefSeq" id="WP_344451055.1">
    <property type="nucleotide sequence ID" value="NZ_BAAATZ010000012.1"/>
</dbReference>
<comment type="caution">
    <text evidence="3">The sequence shown here is derived from an EMBL/GenBank/DDBJ whole genome shotgun (WGS) entry which is preliminary data.</text>
</comment>
<dbReference type="Gene3D" id="3.60.40.10">
    <property type="entry name" value="PPM-type phosphatase domain"/>
    <property type="match status" value="1"/>
</dbReference>
<dbReference type="InterPro" id="IPR058852">
    <property type="entry name" value="HTH_77"/>
</dbReference>
<dbReference type="InterPro" id="IPR027417">
    <property type="entry name" value="P-loop_NTPase"/>
</dbReference>
<dbReference type="SUPFAM" id="SSF52540">
    <property type="entry name" value="P-loop containing nucleoside triphosphate hydrolases"/>
    <property type="match status" value="1"/>
</dbReference>
<dbReference type="Pfam" id="PF07228">
    <property type="entry name" value="SpoIIE"/>
    <property type="match status" value="1"/>
</dbReference>
<evidence type="ECO:0000256" key="1">
    <source>
        <dbReference type="SAM" id="MobiDB-lite"/>
    </source>
</evidence>
<proteinExistence type="predicted"/>
<sequence>MGTRTGLDDLMRRRTTADRGSDPTRWLAEMAAPGWVDLALMYVADRVLTGAPEDARRDGEGMPVRRTASVGRDAALTGLFPERELARWPHDTPTMRALSRGEAVHLAVAGGEGAARLAADLGEPRLAEAARTRMVLLLPLLDSGGLMGAALLLSAVPLPGHRLDALVELARWTGQALGAGRELRDRLSLVSELERAALPPQEVSRPGLEVATRVKQPLDGHWCDVLVLPAGRTGLVVGETGGSGPRAAALLLRLRAQIQALALADLAPGPLLDLLDRLVRQQDGVRSGSGVSCLYAVHDPAAGELRLASAGRITSVLVRPDGRAEFLEPEPALPLGGGQIAYSTRFLDLEPGSLLLLGTRGLALVGEDLVGVDRSRAGGPSLTEASEFTGVGGLAGLCDRLLKSTGPDTVALLAARLPAPAAAPGEAVSASWRRPTRDGEFVGRTSELHEVRRMLEDARLVTVTGGPGIGKSRLAWESAASLVHDFPDGVVSVDLAAVRSPSEVPRAVEGALRESVGLSLVELTDRSLLLVLDGCDGLLDACALFVRSLLRAAPRLRVLSTGRQPFGLTGEHVLPLSPLGLDAAARLFTSLCGARTAGEDPADVRRLCARLDAVPLMVELAARSASPGLSASAFADRFDAFGDFDGFGDEEAAAAARAAVESSHELCTGEERLLWARLSVFDGRFDLHAVERVCVDGLLPVEEMLPALSALVGKSVVASEMGRRGRGYRLLHGVRGYGRERLAALPGNEALFRRRDEWLTGPEGRGL</sequence>
<evidence type="ECO:0000313" key="4">
    <source>
        <dbReference type="Proteomes" id="UP001501842"/>
    </source>
</evidence>
<dbReference type="PANTHER" id="PTHR47691:SF3">
    <property type="entry name" value="HTH-TYPE TRANSCRIPTIONAL REGULATOR RV0890C-RELATED"/>
    <property type="match status" value="1"/>
</dbReference>
<evidence type="ECO:0000259" key="2">
    <source>
        <dbReference type="SMART" id="SM00331"/>
    </source>
</evidence>
<dbReference type="InterPro" id="IPR001932">
    <property type="entry name" value="PPM-type_phosphatase-like_dom"/>
</dbReference>
<gene>
    <name evidence="3" type="ORF">GCM10010439_30780</name>
</gene>
<evidence type="ECO:0000313" key="3">
    <source>
        <dbReference type="EMBL" id="GAA2726847.1"/>
    </source>
</evidence>
<keyword evidence="4" id="KW-1185">Reference proteome</keyword>
<organism evidence="3 4">
    <name type="scientific">Actinocorallia aurantiaca</name>
    <dbReference type="NCBI Taxonomy" id="46204"/>
    <lineage>
        <taxon>Bacteria</taxon>
        <taxon>Bacillati</taxon>
        <taxon>Actinomycetota</taxon>
        <taxon>Actinomycetes</taxon>
        <taxon>Streptosporangiales</taxon>
        <taxon>Thermomonosporaceae</taxon>
        <taxon>Actinocorallia</taxon>
    </lineage>
</organism>
<reference evidence="4" key="1">
    <citation type="journal article" date="2019" name="Int. J. Syst. Evol. Microbiol.">
        <title>The Global Catalogue of Microorganisms (GCM) 10K type strain sequencing project: providing services to taxonomists for standard genome sequencing and annotation.</title>
        <authorList>
            <consortium name="The Broad Institute Genomics Platform"/>
            <consortium name="The Broad Institute Genome Sequencing Center for Infectious Disease"/>
            <person name="Wu L."/>
            <person name="Ma J."/>
        </authorList>
    </citation>
    <scope>NUCLEOTIDE SEQUENCE [LARGE SCALE GENOMIC DNA]</scope>
    <source>
        <strain evidence="4">JCM 8201</strain>
    </source>
</reference>
<dbReference type="EMBL" id="BAAATZ010000012">
    <property type="protein sequence ID" value="GAA2726847.1"/>
    <property type="molecule type" value="Genomic_DNA"/>
</dbReference>
<dbReference type="PANTHER" id="PTHR47691">
    <property type="entry name" value="REGULATOR-RELATED"/>
    <property type="match status" value="1"/>
</dbReference>
<dbReference type="Proteomes" id="UP001501842">
    <property type="component" value="Unassembled WGS sequence"/>
</dbReference>
<dbReference type="SMART" id="SM00331">
    <property type="entry name" value="PP2C_SIG"/>
    <property type="match status" value="1"/>
</dbReference>
<feature type="domain" description="PPM-type phosphatase" evidence="2">
    <location>
        <begin position="205"/>
        <end position="417"/>
    </location>
</feature>
<protein>
    <recommendedName>
        <fullName evidence="2">PPM-type phosphatase domain-containing protein</fullName>
    </recommendedName>
</protein>
<name>A0ABP6GQF3_9ACTN</name>
<feature type="region of interest" description="Disordered" evidence="1">
    <location>
        <begin position="1"/>
        <end position="22"/>
    </location>
</feature>
<dbReference type="Gene3D" id="3.40.50.300">
    <property type="entry name" value="P-loop containing nucleotide triphosphate hydrolases"/>
    <property type="match status" value="1"/>
</dbReference>
<dbReference type="InterPro" id="IPR036457">
    <property type="entry name" value="PPM-type-like_dom_sf"/>
</dbReference>